<reference evidence="2 3" key="1">
    <citation type="journal article" date="2019" name="Sci. Rep.">
        <title>Comparative genomics of chytrid fungi reveal insights into the obligate biotrophic and pathogenic lifestyle of Synchytrium endobioticum.</title>
        <authorList>
            <person name="van de Vossenberg B.T.L.H."/>
            <person name="Warris S."/>
            <person name="Nguyen H.D.T."/>
            <person name="van Gent-Pelzer M.P.E."/>
            <person name="Joly D.L."/>
            <person name="van de Geest H.C."/>
            <person name="Bonants P.J.M."/>
            <person name="Smith D.S."/>
            <person name="Levesque C.A."/>
            <person name="van der Lee T.A.J."/>
        </authorList>
    </citation>
    <scope>NUCLEOTIDE SEQUENCE [LARGE SCALE GENOMIC DNA]</scope>
    <source>
        <strain evidence="2 3">LEV6574</strain>
    </source>
</reference>
<name>A0A507BZP3_9FUNG</name>
<feature type="domain" description="Reverse transcriptase" evidence="1">
    <location>
        <begin position="1"/>
        <end position="209"/>
    </location>
</feature>
<dbReference type="PANTHER" id="PTHR24559">
    <property type="entry name" value="TRANSPOSON TY3-I GAG-POL POLYPROTEIN"/>
    <property type="match status" value="1"/>
</dbReference>
<dbReference type="SUPFAM" id="SSF56672">
    <property type="entry name" value="DNA/RNA polymerases"/>
    <property type="match status" value="1"/>
</dbReference>
<dbReference type="Pfam" id="PF00078">
    <property type="entry name" value="RVT_1"/>
    <property type="match status" value="1"/>
</dbReference>
<protein>
    <recommendedName>
        <fullName evidence="1">Reverse transcriptase domain-containing protein</fullName>
    </recommendedName>
</protein>
<dbReference type="Gene3D" id="3.30.70.270">
    <property type="match status" value="1"/>
</dbReference>
<proteinExistence type="predicted"/>
<evidence type="ECO:0000313" key="3">
    <source>
        <dbReference type="Proteomes" id="UP000320475"/>
    </source>
</evidence>
<dbReference type="OrthoDB" id="2155711at2759"/>
<dbReference type="InterPro" id="IPR043128">
    <property type="entry name" value="Rev_trsase/Diguanyl_cyclase"/>
</dbReference>
<dbReference type="PANTHER" id="PTHR24559:SF444">
    <property type="entry name" value="REVERSE TRANSCRIPTASE DOMAIN-CONTAINING PROTEIN"/>
    <property type="match status" value="1"/>
</dbReference>
<dbReference type="InterPro" id="IPR000477">
    <property type="entry name" value="RT_dom"/>
</dbReference>
<dbReference type="Gene3D" id="3.10.10.10">
    <property type="entry name" value="HIV Type 1 Reverse Transcriptase, subunit A, domain 1"/>
    <property type="match status" value="1"/>
</dbReference>
<dbReference type="Proteomes" id="UP000320475">
    <property type="component" value="Unassembled WGS sequence"/>
</dbReference>
<accession>A0A507BZP3</accession>
<comment type="caution">
    <text evidence="2">The sequence shown here is derived from an EMBL/GenBank/DDBJ whole genome shotgun (WGS) entry which is preliminary data.</text>
</comment>
<evidence type="ECO:0000259" key="1">
    <source>
        <dbReference type="PROSITE" id="PS50878"/>
    </source>
</evidence>
<dbReference type="CDD" id="cd01647">
    <property type="entry name" value="RT_LTR"/>
    <property type="match status" value="1"/>
</dbReference>
<dbReference type="AlphaFoldDB" id="A0A507BZP3"/>
<dbReference type="VEuPathDB" id="FungiDB:SeMB42_g01152"/>
<dbReference type="EMBL" id="QEAM01000836">
    <property type="protein sequence ID" value="TPX34277.1"/>
    <property type="molecule type" value="Genomic_DNA"/>
</dbReference>
<dbReference type="InterPro" id="IPR043502">
    <property type="entry name" value="DNA/RNA_pol_sf"/>
</dbReference>
<sequence>MPPPKNRPLFRLSKSHRELTEAMEVREGLADGTLTNSQSPFAANLFFIERDGKTRPCIDYRDLNACTIDDIYPMANVKELVQQMAGADWYCKLDLKKAYNQIRVKEGSQPKLAFKCHVGTFQPEVMPFGPKNAPSVMQRYVDDKFGKFIEDGRVVNLLDDFYIRTVGTIPDHQLNIEEILRVMDVEILVLADDKSIWFAKEIPMMGFIVNKYGYRKDMSRLGALLDYGTSSTPIAITLPSFVNPIYQVYQKDSTVSSVYKTKDPNSLGLFQQEKLGTRKTPHKLYSIIGCASMVCP</sequence>
<gene>
    <name evidence="2" type="ORF">SeLEV6574_g08302</name>
</gene>
<evidence type="ECO:0000313" key="2">
    <source>
        <dbReference type="EMBL" id="TPX34277.1"/>
    </source>
</evidence>
<organism evidence="2 3">
    <name type="scientific">Synchytrium endobioticum</name>
    <dbReference type="NCBI Taxonomy" id="286115"/>
    <lineage>
        <taxon>Eukaryota</taxon>
        <taxon>Fungi</taxon>
        <taxon>Fungi incertae sedis</taxon>
        <taxon>Chytridiomycota</taxon>
        <taxon>Chytridiomycota incertae sedis</taxon>
        <taxon>Chytridiomycetes</taxon>
        <taxon>Synchytriales</taxon>
        <taxon>Synchytriaceae</taxon>
        <taxon>Synchytrium</taxon>
    </lineage>
</organism>
<dbReference type="InterPro" id="IPR053134">
    <property type="entry name" value="RNA-dir_DNA_polymerase"/>
</dbReference>
<dbReference type="PROSITE" id="PS50878">
    <property type="entry name" value="RT_POL"/>
    <property type="match status" value="1"/>
</dbReference>